<keyword evidence="1" id="KW-1133">Transmembrane helix</keyword>
<gene>
    <name evidence="2" type="ORF">Ahy_A05g024195</name>
</gene>
<dbReference type="STRING" id="3818.A0A445D5B9"/>
<protein>
    <submittedName>
        <fullName evidence="2">Uncharacterized protein</fullName>
    </submittedName>
</protein>
<feature type="transmembrane region" description="Helical" evidence="1">
    <location>
        <begin position="74"/>
        <end position="100"/>
    </location>
</feature>
<keyword evidence="3" id="KW-1185">Reference proteome</keyword>
<dbReference type="SUPFAM" id="SSF54991">
    <property type="entry name" value="Anticodon-binding domain of PheRS"/>
    <property type="match status" value="1"/>
</dbReference>
<sequence length="112" mass="12245">MEACLYPPCYKDISFWINESFTENKLCELVRGIAGGSCIRVAFAVGPGHFYKTISLLPLPKRVVFLFSEASGGVVFSLLLLLPPVLVCFYCGTAVAARLFSKYFGGGERGDH</sequence>
<reference evidence="2 3" key="1">
    <citation type="submission" date="2019-01" db="EMBL/GenBank/DDBJ databases">
        <title>Sequencing of cultivated peanut Arachis hypogaea provides insights into genome evolution and oil improvement.</title>
        <authorList>
            <person name="Chen X."/>
        </authorList>
    </citation>
    <scope>NUCLEOTIDE SEQUENCE [LARGE SCALE GENOMIC DNA]</scope>
    <source>
        <strain evidence="3">cv. Fuhuasheng</strain>
        <tissue evidence="2">Leaves</tissue>
    </source>
</reference>
<dbReference type="Proteomes" id="UP000289738">
    <property type="component" value="Chromosome A05"/>
</dbReference>
<accession>A0A445D5B9</accession>
<keyword evidence="1" id="KW-0472">Membrane</keyword>
<organism evidence="2 3">
    <name type="scientific">Arachis hypogaea</name>
    <name type="common">Peanut</name>
    <dbReference type="NCBI Taxonomy" id="3818"/>
    <lineage>
        <taxon>Eukaryota</taxon>
        <taxon>Viridiplantae</taxon>
        <taxon>Streptophyta</taxon>
        <taxon>Embryophyta</taxon>
        <taxon>Tracheophyta</taxon>
        <taxon>Spermatophyta</taxon>
        <taxon>Magnoliopsida</taxon>
        <taxon>eudicotyledons</taxon>
        <taxon>Gunneridae</taxon>
        <taxon>Pentapetalae</taxon>
        <taxon>rosids</taxon>
        <taxon>fabids</taxon>
        <taxon>Fabales</taxon>
        <taxon>Fabaceae</taxon>
        <taxon>Papilionoideae</taxon>
        <taxon>50 kb inversion clade</taxon>
        <taxon>dalbergioids sensu lato</taxon>
        <taxon>Dalbergieae</taxon>
        <taxon>Pterocarpus clade</taxon>
        <taxon>Arachis</taxon>
    </lineage>
</organism>
<evidence type="ECO:0000256" key="1">
    <source>
        <dbReference type="SAM" id="Phobius"/>
    </source>
</evidence>
<proteinExistence type="predicted"/>
<dbReference type="EMBL" id="SDMP01000005">
    <property type="protein sequence ID" value="RYR58425.1"/>
    <property type="molecule type" value="Genomic_DNA"/>
</dbReference>
<evidence type="ECO:0000313" key="3">
    <source>
        <dbReference type="Proteomes" id="UP000289738"/>
    </source>
</evidence>
<dbReference type="AlphaFoldDB" id="A0A445D5B9"/>
<evidence type="ECO:0000313" key="2">
    <source>
        <dbReference type="EMBL" id="RYR58425.1"/>
    </source>
</evidence>
<dbReference type="InterPro" id="IPR036690">
    <property type="entry name" value="Fdx_antiC-bd_sf"/>
</dbReference>
<keyword evidence="1" id="KW-0812">Transmembrane</keyword>
<name>A0A445D5B9_ARAHY</name>
<dbReference type="Gene3D" id="3.30.70.380">
    <property type="entry name" value="Ferrodoxin-fold anticodon-binding domain"/>
    <property type="match status" value="1"/>
</dbReference>
<comment type="caution">
    <text evidence="2">The sequence shown here is derived from an EMBL/GenBank/DDBJ whole genome shotgun (WGS) entry which is preliminary data.</text>
</comment>